<evidence type="ECO:0000313" key="4">
    <source>
        <dbReference type="Proteomes" id="UP000549911"/>
    </source>
</evidence>
<protein>
    <submittedName>
        <fullName evidence="3">Enoyl-CoA hydratase/carnithine racemase</fullName>
    </submittedName>
</protein>
<proteinExistence type="predicted"/>
<dbReference type="InterPro" id="IPR001753">
    <property type="entry name" value="Enoyl-CoA_hydra/iso"/>
</dbReference>
<dbReference type="AlphaFoldDB" id="A0A7Y9KQ95"/>
<dbReference type="Gene3D" id="3.90.226.10">
    <property type="entry name" value="2-enoyl-CoA Hydratase, Chain A, domain 1"/>
    <property type="match status" value="1"/>
</dbReference>
<dbReference type="InterPro" id="IPR029045">
    <property type="entry name" value="ClpP/crotonase-like_dom_sf"/>
</dbReference>
<dbReference type="FunFam" id="3.90.226.10:FF:000049">
    <property type="entry name" value="Enoyl-CoA delta isomerase 3"/>
    <property type="match status" value="1"/>
</dbReference>
<name>A0A7Y9KQ95_9ACTN</name>
<accession>A0A7Y9KQ95</accession>
<evidence type="ECO:0000256" key="1">
    <source>
        <dbReference type="ARBA" id="ARBA00023098"/>
    </source>
</evidence>
<evidence type="ECO:0000256" key="2">
    <source>
        <dbReference type="SAM" id="MobiDB-lite"/>
    </source>
</evidence>
<reference evidence="3 4" key="2">
    <citation type="submission" date="2020-08" db="EMBL/GenBank/DDBJ databases">
        <title>The Agave Microbiome: Exploring the role of microbial communities in plant adaptations to desert environments.</title>
        <authorList>
            <person name="Partida-Martinez L.P."/>
        </authorList>
    </citation>
    <scope>NUCLEOTIDE SEQUENCE [LARGE SCALE GENOMIC DNA]</scope>
    <source>
        <strain evidence="3 4">AT2.17</strain>
    </source>
</reference>
<keyword evidence="4" id="KW-1185">Reference proteome</keyword>
<evidence type="ECO:0000313" key="3">
    <source>
        <dbReference type="EMBL" id="NYE35350.1"/>
    </source>
</evidence>
<keyword evidence="1" id="KW-0443">Lipid metabolism</keyword>
<dbReference type="CDD" id="cd06558">
    <property type="entry name" value="crotonase-like"/>
    <property type="match status" value="1"/>
</dbReference>
<feature type="region of interest" description="Disordered" evidence="2">
    <location>
        <begin position="214"/>
        <end position="233"/>
    </location>
</feature>
<dbReference type="SUPFAM" id="SSF52096">
    <property type="entry name" value="ClpP/crotonase"/>
    <property type="match status" value="1"/>
</dbReference>
<dbReference type="GO" id="GO:0004165">
    <property type="term" value="F:delta(3)-delta(2)-enoyl-CoA isomerase activity"/>
    <property type="evidence" value="ECO:0007669"/>
    <property type="project" value="TreeGrafter"/>
</dbReference>
<gene>
    <name evidence="3" type="ORF">F4692_000454</name>
</gene>
<organism evidence="3 4">
    <name type="scientific">Nocardioides cavernae</name>
    <dbReference type="NCBI Taxonomy" id="1921566"/>
    <lineage>
        <taxon>Bacteria</taxon>
        <taxon>Bacillati</taxon>
        <taxon>Actinomycetota</taxon>
        <taxon>Actinomycetes</taxon>
        <taxon>Propionibacteriales</taxon>
        <taxon>Nocardioidaceae</taxon>
        <taxon>Nocardioides</taxon>
    </lineage>
</organism>
<dbReference type="Proteomes" id="UP000549911">
    <property type="component" value="Unassembled WGS sequence"/>
</dbReference>
<dbReference type="PANTHER" id="PTHR11941">
    <property type="entry name" value="ENOYL-COA HYDRATASE-RELATED"/>
    <property type="match status" value="1"/>
</dbReference>
<dbReference type="PANTHER" id="PTHR11941:SF75">
    <property type="entry name" value="ENOYL-COA HYDRATASE_ISOMERASE FAMILY PROTEIN"/>
    <property type="match status" value="1"/>
</dbReference>
<dbReference type="Pfam" id="PF00378">
    <property type="entry name" value="ECH_1"/>
    <property type="match status" value="1"/>
</dbReference>
<comment type="caution">
    <text evidence="3">The sequence shown here is derived from an EMBL/GenBank/DDBJ whole genome shotgun (WGS) entry which is preliminary data.</text>
</comment>
<dbReference type="RefSeq" id="WP_179618015.1">
    <property type="nucleotide sequence ID" value="NZ_JACCBW010000001.1"/>
</dbReference>
<sequence>MRLHHDGPVWVLDLGDDENRLSPPNLTFLESAIARIGVHDGPAALVTVGSGRFYSNGLDVEWIGEHASELDAHLARVQAVLADLLTLGVPTVAAVNGHAFGAGAMLALAHDHRVMRTERGYVCLPEVDLHLSFADGLARLVTAKLSTPTAFAMMTTGRRYDATAARDAGIVDRTAPIEDLLDAAVQVVEPLIGKDRTTTSAIKRSVFRDAYDALTRPSRGPRGAAGPRDLLSP</sequence>
<reference evidence="3 4" key="1">
    <citation type="submission" date="2020-07" db="EMBL/GenBank/DDBJ databases">
        <authorList>
            <person name="Partida-Martinez L."/>
            <person name="Huntemann M."/>
            <person name="Clum A."/>
            <person name="Wang J."/>
            <person name="Palaniappan K."/>
            <person name="Ritter S."/>
            <person name="Chen I.-M."/>
            <person name="Stamatis D."/>
            <person name="Reddy T."/>
            <person name="O'Malley R."/>
            <person name="Daum C."/>
            <person name="Shapiro N."/>
            <person name="Ivanova N."/>
            <person name="Kyrpides N."/>
            <person name="Woyke T."/>
        </authorList>
    </citation>
    <scope>NUCLEOTIDE SEQUENCE [LARGE SCALE GENOMIC DNA]</scope>
    <source>
        <strain evidence="3 4">AT2.17</strain>
    </source>
</reference>
<dbReference type="EMBL" id="JACCBW010000001">
    <property type="protein sequence ID" value="NYE35350.1"/>
    <property type="molecule type" value="Genomic_DNA"/>
</dbReference>
<dbReference type="GO" id="GO:0006635">
    <property type="term" value="P:fatty acid beta-oxidation"/>
    <property type="evidence" value="ECO:0007669"/>
    <property type="project" value="TreeGrafter"/>
</dbReference>